<keyword evidence="4 7" id="KW-0812">Transmembrane</keyword>
<feature type="transmembrane region" description="Helical" evidence="7">
    <location>
        <begin position="39"/>
        <end position="60"/>
    </location>
</feature>
<evidence type="ECO:0000259" key="8">
    <source>
        <dbReference type="PROSITE" id="PS50850"/>
    </source>
</evidence>
<dbReference type="eggNOG" id="COG0738">
    <property type="taxonomic scope" value="Bacteria"/>
</dbReference>
<feature type="transmembrane region" description="Helical" evidence="7">
    <location>
        <begin position="7"/>
        <end position="27"/>
    </location>
</feature>
<keyword evidence="6 7" id="KW-0472">Membrane</keyword>
<keyword evidence="10" id="KW-1185">Reference proteome</keyword>
<evidence type="ECO:0000256" key="2">
    <source>
        <dbReference type="ARBA" id="ARBA00008335"/>
    </source>
</evidence>
<comment type="subcellular location">
    <subcellularLocation>
        <location evidence="1">Cell membrane</location>
        <topology evidence="1">Multi-pass membrane protein</topology>
    </subcellularLocation>
</comment>
<feature type="transmembrane region" description="Helical" evidence="7">
    <location>
        <begin position="160"/>
        <end position="183"/>
    </location>
</feature>
<feature type="transmembrane region" description="Helical" evidence="7">
    <location>
        <begin position="99"/>
        <end position="120"/>
    </location>
</feature>
<gene>
    <name evidence="9" type="ORF">ALO_00500</name>
</gene>
<evidence type="ECO:0000256" key="5">
    <source>
        <dbReference type="ARBA" id="ARBA00022989"/>
    </source>
</evidence>
<dbReference type="PANTHER" id="PTHR23514">
    <property type="entry name" value="BYPASS OF STOP CODON PROTEIN 6"/>
    <property type="match status" value="1"/>
</dbReference>
<dbReference type="InterPro" id="IPR051788">
    <property type="entry name" value="MFS_Transporter"/>
</dbReference>
<evidence type="ECO:0000256" key="6">
    <source>
        <dbReference type="ARBA" id="ARBA00023136"/>
    </source>
</evidence>
<dbReference type="SUPFAM" id="SSF103473">
    <property type="entry name" value="MFS general substrate transporter"/>
    <property type="match status" value="1"/>
</dbReference>
<dbReference type="GO" id="GO:0005886">
    <property type="term" value="C:plasma membrane"/>
    <property type="evidence" value="ECO:0007669"/>
    <property type="project" value="UniProtKB-SubCell"/>
</dbReference>
<feature type="transmembrane region" description="Helical" evidence="7">
    <location>
        <begin position="132"/>
        <end position="154"/>
    </location>
</feature>
<dbReference type="Proteomes" id="UP000003240">
    <property type="component" value="Unassembled WGS sequence"/>
</dbReference>
<keyword evidence="3" id="KW-0813">Transport</keyword>
<comment type="similarity">
    <text evidence="2">Belongs to the major facilitator superfamily.</text>
</comment>
<feature type="transmembrane region" description="Helical" evidence="7">
    <location>
        <begin position="72"/>
        <end position="93"/>
    </location>
</feature>
<dbReference type="Pfam" id="PF07690">
    <property type="entry name" value="MFS_1"/>
    <property type="match status" value="1"/>
</dbReference>
<evidence type="ECO:0000256" key="1">
    <source>
        <dbReference type="ARBA" id="ARBA00004651"/>
    </source>
</evidence>
<feature type="domain" description="Major facilitator superfamily (MFS) profile" evidence="8">
    <location>
        <begin position="4"/>
        <end position="229"/>
    </location>
</feature>
<accession>F7NDJ3</accession>
<evidence type="ECO:0000313" key="10">
    <source>
        <dbReference type="Proteomes" id="UP000003240"/>
    </source>
</evidence>
<keyword evidence="5 7" id="KW-1133">Transmembrane helix</keyword>
<feature type="transmembrane region" description="Helical" evidence="7">
    <location>
        <begin position="203"/>
        <end position="225"/>
    </location>
</feature>
<dbReference type="InterPro" id="IPR036259">
    <property type="entry name" value="MFS_trans_sf"/>
</dbReference>
<name>F7NDJ3_9FIRM</name>
<organism evidence="9 10">
    <name type="scientific">Acetonema longum DSM 6540</name>
    <dbReference type="NCBI Taxonomy" id="1009370"/>
    <lineage>
        <taxon>Bacteria</taxon>
        <taxon>Bacillati</taxon>
        <taxon>Bacillota</taxon>
        <taxon>Negativicutes</taxon>
        <taxon>Acetonemataceae</taxon>
        <taxon>Acetonema</taxon>
    </lineage>
</organism>
<evidence type="ECO:0000256" key="7">
    <source>
        <dbReference type="SAM" id="Phobius"/>
    </source>
</evidence>
<dbReference type="InterPro" id="IPR011701">
    <property type="entry name" value="MFS"/>
</dbReference>
<dbReference type="PANTHER" id="PTHR23514:SF3">
    <property type="entry name" value="BYPASS OF STOP CODON PROTEIN 6"/>
    <property type="match status" value="1"/>
</dbReference>
<comment type="caution">
    <text evidence="9">The sequence shown here is derived from an EMBL/GenBank/DDBJ whole genome shotgun (WGS) entry which is preliminary data.</text>
</comment>
<dbReference type="AlphaFoldDB" id="F7NDJ3"/>
<evidence type="ECO:0000313" key="9">
    <source>
        <dbReference type="EMBL" id="EGO65855.1"/>
    </source>
</evidence>
<sequence>MQHINRLAYFNFFFLGVTFSLAGVVPLEIAGKYQVDTYMVGYVFALFTLGNSLAILGNGCLLDRVNLQKDMIAGLVLICAGIGGTTLLSPNLVIFSCFILTYGLGLGILCSIGNYTMVSLYRDEQRTAKLNLLNFFYSCGAVFSPALAGFLLYFQVTWEALYQLTLVLVAAICYGLVSAPFSLISRQQPVLSGECSQPWGVKIYLIGFGLLCYVLSEMIFTYWIYCVSD</sequence>
<protein>
    <submittedName>
        <fullName evidence="9">Major facilitator superfamily MFS_1</fullName>
    </submittedName>
</protein>
<dbReference type="Gene3D" id="1.20.1250.20">
    <property type="entry name" value="MFS general substrate transporter like domains"/>
    <property type="match status" value="1"/>
</dbReference>
<reference evidence="9 10" key="1">
    <citation type="journal article" date="2011" name="EMBO J.">
        <title>Structural diversity of bacterial flagellar motors.</title>
        <authorList>
            <person name="Chen S."/>
            <person name="Beeby M."/>
            <person name="Murphy G.E."/>
            <person name="Leadbetter J.R."/>
            <person name="Hendrixson D.R."/>
            <person name="Briegel A."/>
            <person name="Li Z."/>
            <person name="Shi J."/>
            <person name="Tocheva E.I."/>
            <person name="Muller A."/>
            <person name="Dobro M.J."/>
            <person name="Jensen G.J."/>
        </authorList>
    </citation>
    <scope>NUCLEOTIDE SEQUENCE [LARGE SCALE GENOMIC DNA]</scope>
    <source>
        <strain evidence="9 10">DSM 6540</strain>
    </source>
</reference>
<dbReference type="RefSeq" id="WP_004573014.1">
    <property type="nucleotide sequence ID" value="NZ_AFGF01000007.1"/>
</dbReference>
<dbReference type="GO" id="GO:0022857">
    <property type="term" value="F:transmembrane transporter activity"/>
    <property type="evidence" value="ECO:0007669"/>
    <property type="project" value="InterPro"/>
</dbReference>
<dbReference type="EMBL" id="AFGF01000007">
    <property type="protein sequence ID" value="EGO65855.1"/>
    <property type="molecule type" value="Genomic_DNA"/>
</dbReference>
<evidence type="ECO:0000256" key="4">
    <source>
        <dbReference type="ARBA" id="ARBA00022692"/>
    </source>
</evidence>
<dbReference type="InterPro" id="IPR020846">
    <property type="entry name" value="MFS_dom"/>
</dbReference>
<evidence type="ECO:0000256" key="3">
    <source>
        <dbReference type="ARBA" id="ARBA00022448"/>
    </source>
</evidence>
<dbReference type="STRING" id="1009370.ALO_00500"/>
<dbReference type="PROSITE" id="PS50850">
    <property type="entry name" value="MFS"/>
    <property type="match status" value="1"/>
</dbReference>
<proteinExistence type="inferred from homology"/>